<dbReference type="SMART" id="SM00248">
    <property type="entry name" value="ANK"/>
    <property type="match status" value="15"/>
</dbReference>
<dbReference type="Pfam" id="PF00023">
    <property type="entry name" value="Ank"/>
    <property type="match status" value="1"/>
</dbReference>
<dbReference type="InterPro" id="IPR027417">
    <property type="entry name" value="P-loop_NTPase"/>
</dbReference>
<evidence type="ECO:0000313" key="8">
    <source>
        <dbReference type="Proteomes" id="UP001239795"/>
    </source>
</evidence>
<evidence type="ECO:0000259" key="5">
    <source>
        <dbReference type="Pfam" id="PF17100"/>
    </source>
</evidence>
<keyword evidence="1" id="KW-0677">Repeat</keyword>
<keyword evidence="2 3" id="KW-0040">ANK repeat</keyword>
<accession>A0AAI9UY86</accession>
<comment type="caution">
    <text evidence="7">The sequence shown here is derived from an EMBL/GenBank/DDBJ whole genome shotgun (WGS) entry which is preliminary data.</text>
</comment>
<feature type="region of interest" description="Disordered" evidence="4">
    <location>
        <begin position="1"/>
        <end position="87"/>
    </location>
</feature>
<dbReference type="InterPro" id="IPR056884">
    <property type="entry name" value="NPHP3-like_N"/>
</dbReference>
<evidence type="ECO:0000256" key="1">
    <source>
        <dbReference type="ARBA" id="ARBA00022737"/>
    </source>
</evidence>
<dbReference type="EMBL" id="MLGG01000006">
    <property type="protein sequence ID" value="KAK1464253.1"/>
    <property type="molecule type" value="Genomic_DNA"/>
</dbReference>
<reference evidence="7 8" key="1">
    <citation type="submission" date="2016-10" db="EMBL/GenBank/DDBJ databases">
        <title>The genome sequence of Colletotrichum fioriniae PJ7.</title>
        <authorList>
            <person name="Baroncelli R."/>
        </authorList>
    </citation>
    <scope>NUCLEOTIDE SEQUENCE [LARGE SCALE GENOMIC DNA]</scope>
    <source>
        <strain evidence="7">Col 31</strain>
    </source>
</reference>
<evidence type="ECO:0000256" key="2">
    <source>
        <dbReference type="ARBA" id="ARBA00023043"/>
    </source>
</evidence>
<dbReference type="PROSITE" id="PS50297">
    <property type="entry name" value="ANK_REP_REGION"/>
    <property type="match status" value="4"/>
</dbReference>
<evidence type="ECO:0008006" key="9">
    <source>
        <dbReference type="Google" id="ProtNLM"/>
    </source>
</evidence>
<feature type="compositionally biased region" description="Polar residues" evidence="4">
    <location>
        <begin position="45"/>
        <end position="62"/>
    </location>
</feature>
<dbReference type="Gene3D" id="3.40.50.300">
    <property type="entry name" value="P-loop containing nucleotide triphosphate hydrolases"/>
    <property type="match status" value="1"/>
</dbReference>
<dbReference type="SUPFAM" id="SSF48403">
    <property type="entry name" value="Ankyrin repeat"/>
    <property type="match status" value="3"/>
</dbReference>
<evidence type="ECO:0000313" key="7">
    <source>
        <dbReference type="EMBL" id="KAK1464253.1"/>
    </source>
</evidence>
<feature type="domain" description="NWD NACHT-NTPase N-terminal" evidence="5">
    <location>
        <begin position="91"/>
        <end position="311"/>
    </location>
</feature>
<name>A0AAI9UY86_9PEZI</name>
<dbReference type="Pfam" id="PF12796">
    <property type="entry name" value="Ank_2"/>
    <property type="match status" value="3"/>
</dbReference>
<feature type="repeat" description="ANK" evidence="3">
    <location>
        <begin position="1164"/>
        <end position="1196"/>
    </location>
</feature>
<feature type="domain" description="Nephrocystin 3-like N-terminal" evidence="6">
    <location>
        <begin position="389"/>
        <end position="556"/>
    </location>
</feature>
<feature type="repeat" description="ANK" evidence="3">
    <location>
        <begin position="1131"/>
        <end position="1163"/>
    </location>
</feature>
<dbReference type="Gene3D" id="1.25.40.20">
    <property type="entry name" value="Ankyrin repeat-containing domain"/>
    <property type="match status" value="4"/>
</dbReference>
<organism evidence="7 8">
    <name type="scientific">Colletotrichum melonis</name>
    <dbReference type="NCBI Taxonomy" id="1209925"/>
    <lineage>
        <taxon>Eukaryota</taxon>
        <taxon>Fungi</taxon>
        <taxon>Dikarya</taxon>
        <taxon>Ascomycota</taxon>
        <taxon>Pezizomycotina</taxon>
        <taxon>Sordariomycetes</taxon>
        <taxon>Hypocreomycetidae</taxon>
        <taxon>Glomerellales</taxon>
        <taxon>Glomerellaceae</taxon>
        <taxon>Colletotrichum</taxon>
        <taxon>Colletotrichum acutatum species complex</taxon>
    </lineage>
</organism>
<feature type="repeat" description="ANK" evidence="3">
    <location>
        <begin position="1268"/>
        <end position="1300"/>
    </location>
</feature>
<dbReference type="InterPro" id="IPR036770">
    <property type="entry name" value="Ankyrin_rpt-contain_sf"/>
</dbReference>
<dbReference type="Pfam" id="PF24883">
    <property type="entry name" value="NPHP3_N"/>
    <property type="match status" value="1"/>
</dbReference>
<protein>
    <recommendedName>
        <fullName evidence="9">NACHT domain-containing protein</fullName>
    </recommendedName>
</protein>
<feature type="compositionally biased region" description="Basic and acidic residues" evidence="4">
    <location>
        <begin position="10"/>
        <end position="20"/>
    </location>
</feature>
<evidence type="ECO:0000256" key="4">
    <source>
        <dbReference type="SAM" id="MobiDB-lite"/>
    </source>
</evidence>
<evidence type="ECO:0000256" key="3">
    <source>
        <dbReference type="PROSITE-ProRule" id="PRU00023"/>
    </source>
</evidence>
<dbReference type="PANTHER" id="PTHR24123">
    <property type="entry name" value="ANKYRIN REPEAT-CONTAINING"/>
    <property type="match status" value="1"/>
</dbReference>
<evidence type="ECO:0000259" key="6">
    <source>
        <dbReference type="Pfam" id="PF24883"/>
    </source>
</evidence>
<dbReference type="SUPFAM" id="SSF52540">
    <property type="entry name" value="P-loop containing nucleoside triphosphate hydrolases"/>
    <property type="match status" value="1"/>
</dbReference>
<dbReference type="PANTHER" id="PTHR24123:SF33">
    <property type="entry name" value="PROTEIN HOS4"/>
    <property type="match status" value="1"/>
</dbReference>
<dbReference type="InterPro" id="IPR031359">
    <property type="entry name" value="NACHT_N"/>
</dbReference>
<dbReference type="InterPro" id="IPR051165">
    <property type="entry name" value="Multifunctional_ANK_Repeat"/>
</dbReference>
<feature type="repeat" description="ANK" evidence="3">
    <location>
        <begin position="942"/>
        <end position="974"/>
    </location>
</feature>
<feature type="repeat" description="ANK" evidence="3">
    <location>
        <begin position="909"/>
        <end position="941"/>
    </location>
</feature>
<dbReference type="Proteomes" id="UP001239795">
    <property type="component" value="Unassembled WGS sequence"/>
</dbReference>
<dbReference type="InterPro" id="IPR002110">
    <property type="entry name" value="Ankyrin_rpt"/>
</dbReference>
<proteinExistence type="predicted"/>
<dbReference type="PROSITE" id="PS50088">
    <property type="entry name" value="ANK_REPEAT"/>
    <property type="match status" value="5"/>
</dbReference>
<gene>
    <name evidence="7" type="ORF">CMEL01_13014</name>
</gene>
<sequence length="1579" mass="176128">MGLNLRKKFKDFIRGPKNDDASQEPLRAGPSPRQQTSALAGKAPSSCTTDSSKKPQSVSATEPFNPPQEDTRDEPIGKLAPPETSEGSIRQLWDVAYQNLRSQEESLVQEFEDQICGNLSAGLGAGLRSRAGTKDWLATILKHKMDQVNRESWKLKFGSSEVEVQNVVKPALAVVDWANDFVAKALVTNPYASIAWSGVSLLLPLLLNPLDQAAALARGLEHISSLIVRSSMWEDLYLRRYESNTSEASSGPHAAYRLVLERLYREILKFQIVCYRYYNHKTASRMALDSVKHHDWEELLEQIKYYENEFDKVSTHVRDQTYTHELENAEVRHQQAMDHWENIGTDVSDLRRRVEEIQNDMERKELLDWLCTVDTSVQYNAARSKHRNGTCEWLIKDHKDFKIWTTSPKSFLWLNGKAGSGKSILSSSVIKYLKGRCEKDPKVALAYYFFSFGSLEQQKVTVMLSSLVRQLCASRPDTPQPIKQFEKYIAKRERPDIEALEEALIAAIRGFSAVYVVIDALDECPAPDGERSRLLDCFNRIVTVMPDNLHIFCTSRAEPDIDTNMEEVLSLPKKSTINLTEDRYGLDNDLRVYIDSALASKTYKFWPTELKTKAKEILIARADGMFQYLVCQFEVLQHLNSEGAILSALDDLPFGLDETYNRLLLSLDAAFQTQVLGSLKWLASSERPLSLEEFAEIFIFRPEAVSNLKERRLFHPRGVLRYFTSLVTTERVSHGSHETIIRLAHFTVKEYLVSDRIQQSRAKHFHFTEAEAHLHIAHCCLSYSLWGRHNSMEDDRIRSLEVYATYTWVRHLEKVPRTLWRPEVFLLTERAISRDSAILGEQRRPYCYTAKLGALELTSWLLREDSWAGRFVVQEDLDLALISAATGNNLGVVQFLLNKGAHATTRDGPHASALQIASSQGNLAIMEVLLNSGANIDDHDEESGSPLQAAARSLRFTALRMLVSRGADVRKTECILSHLLETWARFWRGRVEITDCISILQLFLENGVDINKVCTKHKSAFFWAIRMSNQEYKRGIVDFVLQQGAGFNLRCGRDPLQEACKSIEMNPCFTDSEAIVVIENLLSMGADVNAPAGEAGTALQILCNNYDFELNLVAVRLLLDKGADINQSGGHYGTALQAACVNGDVELVELLLDRGAEINQLGGRYGTALQAACRGGYLKLVELLLERGANCSAQGGEYGNALQAAGCSVFGNALKIAKKLLERGADVNASGGKFGSALQAAVSYNNRHVDLVSFLLSKGAEVNSQGGINGTALQGACAEGNMEAVRLLLDHGAEVNAAGGEYGTALQAACGYETYSDKNSGYDIARLLIKHGAEVHAQGGKFGSAWHAAATIGGRETSCNYTLKLLLDHGVDINDSRGRQHGTALQAALELFRSTDIIVCRVRFLLEHGADVNLGSGQFGFPLQSTCVPVDFLEGENRYRERRTCIHGLTYLLDNCPEINVNNVGGLFGTALQAAVYTDGLEDVELLLKKGANTNIRGGKYRSALNAAIFKGFWDTVKILLDAGAIPDCHQLLEPDEEWLECIGKEHGKGAVDRYKRFWEIMKLEWREGEVYVVKKQSN</sequence>
<keyword evidence="8" id="KW-1185">Reference proteome</keyword>
<dbReference type="Pfam" id="PF17100">
    <property type="entry name" value="NACHT_N"/>
    <property type="match status" value="1"/>
</dbReference>